<keyword evidence="3" id="KW-0378">Hydrolase</keyword>
<feature type="transmembrane region" description="Helical" evidence="6">
    <location>
        <begin position="546"/>
        <end position="565"/>
    </location>
</feature>
<evidence type="ECO:0000256" key="4">
    <source>
        <dbReference type="ARBA" id="ARBA00023098"/>
    </source>
</evidence>
<proteinExistence type="predicted"/>
<reference evidence="9" key="1">
    <citation type="journal article" date="2019" name="Int. J. Syst. Evol. Microbiol.">
        <title>The Global Catalogue of Microorganisms (GCM) 10K type strain sequencing project: providing services to taxonomists for standard genome sequencing and annotation.</title>
        <authorList>
            <consortium name="The Broad Institute Genomics Platform"/>
            <consortium name="The Broad Institute Genome Sequencing Center for Infectious Disease"/>
            <person name="Wu L."/>
            <person name="Ma J."/>
        </authorList>
    </citation>
    <scope>NUCLEOTIDE SEQUENCE [LARGE SCALE GENOMIC DNA]</scope>
    <source>
        <strain evidence="9">KACC 12597</strain>
    </source>
</reference>
<comment type="catalytic activity">
    <reaction evidence="1">
        <text>a 1,2-diacyl-sn-glycero-3-phosphocholine + H2O = a 1,2-diacyl-sn-glycero-3-phosphate + choline + H(+)</text>
        <dbReference type="Rhea" id="RHEA:14445"/>
        <dbReference type="ChEBI" id="CHEBI:15354"/>
        <dbReference type="ChEBI" id="CHEBI:15377"/>
        <dbReference type="ChEBI" id="CHEBI:15378"/>
        <dbReference type="ChEBI" id="CHEBI:57643"/>
        <dbReference type="ChEBI" id="CHEBI:58608"/>
        <dbReference type="EC" id="3.1.4.4"/>
    </reaction>
</comment>
<keyword evidence="6" id="KW-1133">Transmembrane helix</keyword>
<dbReference type="Pfam" id="PF13091">
    <property type="entry name" value="PLDc_2"/>
    <property type="match status" value="1"/>
</dbReference>
<dbReference type="PROSITE" id="PS50035">
    <property type="entry name" value="PLD"/>
    <property type="match status" value="2"/>
</dbReference>
<dbReference type="PANTHER" id="PTHR18896:SF76">
    <property type="entry name" value="PHOSPHOLIPASE"/>
    <property type="match status" value="1"/>
</dbReference>
<keyword evidence="2" id="KW-0677">Repeat</keyword>
<feature type="compositionally biased region" description="Basic residues" evidence="5">
    <location>
        <begin position="24"/>
        <end position="33"/>
    </location>
</feature>
<dbReference type="EMBL" id="JBHUHX010000062">
    <property type="protein sequence ID" value="MFD2114058.1"/>
    <property type="molecule type" value="Genomic_DNA"/>
</dbReference>
<protein>
    <submittedName>
        <fullName evidence="8">VTT domain-containing protein</fullName>
    </submittedName>
</protein>
<comment type="caution">
    <text evidence="8">The sequence shown here is derived from an EMBL/GenBank/DDBJ whole genome shotgun (WGS) entry which is preliminary data.</text>
</comment>
<dbReference type="Pfam" id="PF09335">
    <property type="entry name" value="VTT_dom"/>
    <property type="match status" value="1"/>
</dbReference>
<accession>A0ABW4YF11</accession>
<keyword evidence="6" id="KW-0812">Transmembrane</keyword>
<dbReference type="Gene3D" id="3.30.870.10">
    <property type="entry name" value="Endonuclease Chain A"/>
    <property type="match status" value="2"/>
</dbReference>
<dbReference type="InterPro" id="IPR032816">
    <property type="entry name" value="VTT_dom"/>
</dbReference>
<dbReference type="InterPro" id="IPR025202">
    <property type="entry name" value="PLD-like_dom"/>
</dbReference>
<dbReference type="SMART" id="SM00155">
    <property type="entry name" value="PLDc"/>
    <property type="match status" value="2"/>
</dbReference>
<evidence type="ECO:0000256" key="3">
    <source>
        <dbReference type="ARBA" id="ARBA00022801"/>
    </source>
</evidence>
<sequence>MVVDTSSPIDLFERESSASDSARSSRRVGRRPRPSPSGGSESLKGLDSLLEPGRNCWRLEGAERLSVLVDGEEYYGVVRQAMIQARRRIAIAGWDLHSQLRLVRDGFDDGHPVRLAELLRHLLERTPELEVFVLLWDYAPIYALEREPLFLGDHPWGDDHPRLHFVKDASHPVVASQHQKLVAIDGCIAFCGGFDLSKWRWDTNAHPPADERRVDPDGDPYQPFHDLQMLVDGPAATAIMDLFQDRWRWATGETLEPVSASDDAPSPWPQGVEPMLRDTQVGIARTLPAYGERPESREVEQLYLDMIDRARDCIYIENQYLSSRSLVKALCRSLRRRKGPQVIVILPQGTGAWIEQHTMDVLRARMLARMRRLDRHGRLGVYYPDVQGLGDGCLMVHAKLMIVDDAVLRIGSSNLSNRSMGLDSECDLCVVVDDHEAIAAIRSLRQRLIGMFLSVEPERVDEAERQAREQGGGILQALERLREQQSAPDADPAIRLAVLDGEVDPEWNRQLPDERILDPDRPIDGDLVTKVVVGGEEHARHLRWRVILGGVLVALFVALAASWRWTALGDWLSPDSLANLVQGLSHAVWGPPVAVAAFVTAAVIAVPVTLLILVSALVFGPVTGSVVALSGATLSAYAGYGIGSYLGRAAVDRMSGGGLGRLSRRLARYGILTVITVRIVPVAPFAVINLFAGASHLRVRDFMIGTAIGMTPAILAMAVFAEGLMSLIGKADLRAVALVFVGVLAIAGLTWYGRRMLANDG</sequence>
<feature type="transmembrane region" description="Helical" evidence="6">
    <location>
        <begin position="626"/>
        <end position="646"/>
    </location>
</feature>
<evidence type="ECO:0000313" key="9">
    <source>
        <dbReference type="Proteomes" id="UP001597337"/>
    </source>
</evidence>
<feature type="region of interest" description="Disordered" evidence="5">
    <location>
        <begin position="1"/>
        <end position="47"/>
    </location>
</feature>
<feature type="transmembrane region" description="Helical" evidence="6">
    <location>
        <begin position="702"/>
        <end position="721"/>
    </location>
</feature>
<keyword evidence="9" id="KW-1185">Reference proteome</keyword>
<dbReference type="RefSeq" id="WP_386028944.1">
    <property type="nucleotide sequence ID" value="NZ_JBHUHX010000062.1"/>
</dbReference>
<dbReference type="CDD" id="cd09140">
    <property type="entry name" value="PLDc_vPLD1_2_like_bac_1"/>
    <property type="match status" value="1"/>
</dbReference>
<feature type="transmembrane region" description="Helical" evidence="6">
    <location>
        <begin position="593"/>
        <end position="619"/>
    </location>
</feature>
<evidence type="ECO:0000259" key="7">
    <source>
        <dbReference type="PROSITE" id="PS50035"/>
    </source>
</evidence>
<evidence type="ECO:0000256" key="6">
    <source>
        <dbReference type="SAM" id="Phobius"/>
    </source>
</evidence>
<organism evidence="8 9">
    <name type="scientific">Thiorhodococcus fuscus</name>
    <dbReference type="NCBI Taxonomy" id="527200"/>
    <lineage>
        <taxon>Bacteria</taxon>
        <taxon>Pseudomonadati</taxon>
        <taxon>Pseudomonadota</taxon>
        <taxon>Gammaproteobacteria</taxon>
        <taxon>Chromatiales</taxon>
        <taxon>Chromatiaceae</taxon>
        <taxon>Thiorhodococcus</taxon>
    </lineage>
</organism>
<keyword evidence="6" id="KW-0472">Membrane</keyword>
<evidence type="ECO:0000256" key="2">
    <source>
        <dbReference type="ARBA" id="ARBA00022737"/>
    </source>
</evidence>
<dbReference type="CDD" id="cd09143">
    <property type="entry name" value="PLDc_vPLD1_2_like_bac_2"/>
    <property type="match status" value="1"/>
</dbReference>
<gene>
    <name evidence="8" type="ORF">ACFSJC_19590</name>
</gene>
<name>A0ABW4YF11_9GAMM</name>
<feature type="domain" description="PLD phosphodiesterase" evidence="7">
    <location>
        <begin position="173"/>
        <end position="200"/>
    </location>
</feature>
<feature type="domain" description="PLD phosphodiesterase" evidence="7">
    <location>
        <begin position="392"/>
        <end position="419"/>
    </location>
</feature>
<evidence type="ECO:0000256" key="1">
    <source>
        <dbReference type="ARBA" id="ARBA00000798"/>
    </source>
</evidence>
<dbReference type="PANTHER" id="PTHR18896">
    <property type="entry name" value="PHOSPHOLIPASE D"/>
    <property type="match status" value="1"/>
</dbReference>
<dbReference type="InterPro" id="IPR001736">
    <property type="entry name" value="PLipase_D/transphosphatidylase"/>
</dbReference>
<dbReference type="InterPro" id="IPR015679">
    <property type="entry name" value="PLipase_D_fam"/>
</dbReference>
<evidence type="ECO:0000313" key="8">
    <source>
        <dbReference type="EMBL" id="MFD2114058.1"/>
    </source>
</evidence>
<feature type="transmembrane region" description="Helical" evidence="6">
    <location>
        <begin position="733"/>
        <end position="752"/>
    </location>
</feature>
<dbReference type="Proteomes" id="UP001597337">
    <property type="component" value="Unassembled WGS sequence"/>
</dbReference>
<feature type="transmembrane region" description="Helical" evidence="6">
    <location>
        <begin position="666"/>
        <end position="690"/>
    </location>
</feature>
<dbReference type="SUPFAM" id="SSF56024">
    <property type="entry name" value="Phospholipase D/nuclease"/>
    <property type="match status" value="2"/>
</dbReference>
<keyword evidence="4" id="KW-0443">Lipid metabolism</keyword>
<evidence type="ECO:0000256" key="5">
    <source>
        <dbReference type="SAM" id="MobiDB-lite"/>
    </source>
</evidence>